<dbReference type="EMBL" id="HBUF01071880">
    <property type="protein sequence ID" value="CAG6629822.1"/>
    <property type="molecule type" value="Transcribed_RNA"/>
</dbReference>
<sequence length="99" mass="11274">MTKETLLCPTDLELIKKPTQVTKLSNIGRNQNTEVIKLLPMPLVIQSIILTMLRTSPLHTMFHLETQHTVFQLNPKRKTPGRRVLSTQYPQVNTSPSPT</sequence>
<accession>A0A8D8VNF0</accession>
<organism evidence="2">
    <name type="scientific">Cacopsylla melanoneura</name>
    <dbReference type="NCBI Taxonomy" id="428564"/>
    <lineage>
        <taxon>Eukaryota</taxon>
        <taxon>Metazoa</taxon>
        <taxon>Ecdysozoa</taxon>
        <taxon>Arthropoda</taxon>
        <taxon>Hexapoda</taxon>
        <taxon>Insecta</taxon>
        <taxon>Pterygota</taxon>
        <taxon>Neoptera</taxon>
        <taxon>Paraneoptera</taxon>
        <taxon>Hemiptera</taxon>
        <taxon>Sternorrhyncha</taxon>
        <taxon>Psylloidea</taxon>
        <taxon>Psyllidae</taxon>
        <taxon>Psyllinae</taxon>
        <taxon>Cacopsylla</taxon>
    </lineage>
</organism>
<dbReference type="AlphaFoldDB" id="A0A8D8VNF0"/>
<dbReference type="EMBL" id="HBUF01404689">
    <property type="protein sequence ID" value="CAG6737791.1"/>
    <property type="molecule type" value="Transcribed_RNA"/>
</dbReference>
<reference evidence="2" key="1">
    <citation type="submission" date="2021-05" db="EMBL/GenBank/DDBJ databases">
        <authorList>
            <person name="Alioto T."/>
            <person name="Alioto T."/>
            <person name="Gomez Garrido J."/>
        </authorList>
    </citation>
    <scope>NUCLEOTIDE SEQUENCE</scope>
</reference>
<protein>
    <submittedName>
        <fullName evidence="2">Uncharacterized protein</fullName>
    </submittedName>
</protein>
<evidence type="ECO:0000256" key="1">
    <source>
        <dbReference type="SAM" id="MobiDB-lite"/>
    </source>
</evidence>
<dbReference type="EMBL" id="HBUF01231855">
    <property type="protein sequence ID" value="CAG6673708.1"/>
    <property type="molecule type" value="Transcribed_RNA"/>
</dbReference>
<proteinExistence type="predicted"/>
<feature type="compositionally biased region" description="Polar residues" evidence="1">
    <location>
        <begin position="85"/>
        <end position="99"/>
    </location>
</feature>
<feature type="region of interest" description="Disordered" evidence="1">
    <location>
        <begin position="73"/>
        <end position="99"/>
    </location>
</feature>
<name>A0A8D8VNF0_9HEMI</name>
<evidence type="ECO:0000313" key="2">
    <source>
        <dbReference type="EMBL" id="CAG6629822.1"/>
    </source>
</evidence>